<protein>
    <submittedName>
        <fullName evidence="1">Uncharacterized protein</fullName>
    </submittedName>
</protein>
<organism evidence="1">
    <name type="scientific">viral metagenome</name>
    <dbReference type="NCBI Taxonomy" id="1070528"/>
    <lineage>
        <taxon>unclassified sequences</taxon>
        <taxon>metagenomes</taxon>
        <taxon>organismal metagenomes</taxon>
    </lineage>
</organism>
<evidence type="ECO:0000313" key="1">
    <source>
        <dbReference type="EMBL" id="QHT99577.1"/>
    </source>
</evidence>
<proteinExistence type="predicted"/>
<dbReference type="AlphaFoldDB" id="A0A6C0J6I6"/>
<sequence length="276" mass="32972">MMCSKKQKLDILPAESQSDSSLCENQIVMNILPDQKITSIDEILEKADFIVKDCVNKLTNLFDIFIEQYSNDQEKVNTTNIIQENYISKIFDNWYFELNCAYNYVTEDLKDVMHEEKVNWLKQEKKCNEIKNNLVENIDGSQKRELEIHNNNMKDSLYISKQRKNDIEIIRNIDESLYFKMEKDYKDKHHEYCDIANKKMEQIKNISKEIVSLQLQINNVKKYKLLLENELNLVDIRIANNQLKRLFKKVCYYHCQINILRREHRSHLILASSFPC</sequence>
<name>A0A6C0J6I6_9ZZZZ</name>
<accession>A0A6C0J6I6</accession>
<reference evidence="1" key="1">
    <citation type="journal article" date="2020" name="Nature">
        <title>Giant virus diversity and host interactions through global metagenomics.</title>
        <authorList>
            <person name="Schulz F."/>
            <person name="Roux S."/>
            <person name="Paez-Espino D."/>
            <person name="Jungbluth S."/>
            <person name="Walsh D.A."/>
            <person name="Denef V.J."/>
            <person name="McMahon K.D."/>
            <person name="Konstantinidis K.T."/>
            <person name="Eloe-Fadrosh E.A."/>
            <person name="Kyrpides N.C."/>
            <person name="Woyke T."/>
        </authorList>
    </citation>
    <scope>NUCLEOTIDE SEQUENCE</scope>
    <source>
        <strain evidence="1">GVMAG-M-3300025727-45</strain>
    </source>
</reference>
<dbReference type="EMBL" id="MN740310">
    <property type="protein sequence ID" value="QHT99577.1"/>
    <property type="molecule type" value="Genomic_DNA"/>
</dbReference>